<protein>
    <submittedName>
        <fullName evidence="2">Uncharacterized protein</fullName>
    </submittedName>
</protein>
<keyword evidence="1" id="KW-0472">Membrane</keyword>
<keyword evidence="3" id="KW-1185">Reference proteome</keyword>
<dbReference type="RefSeq" id="WP_390252459.1">
    <property type="nucleotide sequence ID" value="NZ_JBHSDT010000008.1"/>
</dbReference>
<proteinExistence type="predicted"/>
<keyword evidence="1" id="KW-1133">Transmembrane helix</keyword>
<comment type="caution">
    <text evidence="2">The sequence shown here is derived from an EMBL/GenBank/DDBJ whole genome shotgun (WGS) entry which is preliminary data.</text>
</comment>
<organism evidence="2 3">
    <name type="scientific">Gracilibacillus xinjiangensis</name>
    <dbReference type="NCBI Taxonomy" id="1193282"/>
    <lineage>
        <taxon>Bacteria</taxon>
        <taxon>Bacillati</taxon>
        <taxon>Bacillota</taxon>
        <taxon>Bacilli</taxon>
        <taxon>Bacillales</taxon>
        <taxon>Bacillaceae</taxon>
        <taxon>Gracilibacillus</taxon>
    </lineage>
</organism>
<feature type="transmembrane region" description="Helical" evidence="1">
    <location>
        <begin position="30"/>
        <end position="49"/>
    </location>
</feature>
<dbReference type="EMBL" id="JBHSDT010000008">
    <property type="protein sequence ID" value="MFC4403923.1"/>
    <property type="molecule type" value="Genomic_DNA"/>
</dbReference>
<keyword evidence="1" id="KW-0812">Transmembrane</keyword>
<evidence type="ECO:0000313" key="3">
    <source>
        <dbReference type="Proteomes" id="UP001595882"/>
    </source>
</evidence>
<accession>A0ABV8WXT5</accession>
<reference evidence="3" key="1">
    <citation type="journal article" date="2019" name="Int. J. Syst. Evol. Microbiol.">
        <title>The Global Catalogue of Microorganisms (GCM) 10K type strain sequencing project: providing services to taxonomists for standard genome sequencing and annotation.</title>
        <authorList>
            <consortium name="The Broad Institute Genomics Platform"/>
            <consortium name="The Broad Institute Genome Sequencing Center for Infectious Disease"/>
            <person name="Wu L."/>
            <person name="Ma J."/>
        </authorList>
    </citation>
    <scope>NUCLEOTIDE SEQUENCE [LARGE SCALE GENOMIC DNA]</scope>
    <source>
        <strain evidence="3">CCUG 37865</strain>
    </source>
</reference>
<gene>
    <name evidence="2" type="ORF">ACFOY7_12670</name>
</gene>
<evidence type="ECO:0000313" key="2">
    <source>
        <dbReference type="EMBL" id="MFC4403923.1"/>
    </source>
</evidence>
<sequence length="156" mass="18569">MTFHSRLQGSPVIMIVITIILISINNQFQYGFYYCLFYLLILLVITNFLRYKVTVDEKMILIHYTVLFGNLTIYAKEISPEHIKEIKGKRINWYLMGVKVIMKKGINYRLNGFYPETIFHYVEQFAKKNGVPMKQSKDYQVLRRRQERLNGEESAQ</sequence>
<feature type="transmembrane region" description="Helical" evidence="1">
    <location>
        <begin position="7"/>
        <end position="24"/>
    </location>
</feature>
<name>A0ABV8WXT5_9BACI</name>
<dbReference type="Proteomes" id="UP001595882">
    <property type="component" value="Unassembled WGS sequence"/>
</dbReference>
<evidence type="ECO:0000256" key="1">
    <source>
        <dbReference type="SAM" id="Phobius"/>
    </source>
</evidence>